<accession>A0AAN7Y4I3</accession>
<keyword evidence="1" id="KW-0175">Coiled coil</keyword>
<protein>
    <submittedName>
        <fullName evidence="2">Uncharacterized protein</fullName>
    </submittedName>
</protein>
<evidence type="ECO:0000256" key="1">
    <source>
        <dbReference type="SAM" id="Coils"/>
    </source>
</evidence>
<dbReference type="Proteomes" id="UP001309876">
    <property type="component" value="Unassembled WGS sequence"/>
</dbReference>
<dbReference type="EMBL" id="JAVRRJ010000008">
    <property type="protein sequence ID" value="KAK5082463.1"/>
    <property type="molecule type" value="Genomic_DNA"/>
</dbReference>
<evidence type="ECO:0000313" key="3">
    <source>
        <dbReference type="Proteomes" id="UP001309876"/>
    </source>
</evidence>
<feature type="coiled-coil region" evidence="1">
    <location>
        <begin position="44"/>
        <end position="96"/>
    </location>
</feature>
<reference evidence="2 3" key="1">
    <citation type="submission" date="2023-08" db="EMBL/GenBank/DDBJ databases">
        <title>Black Yeasts Isolated from many extreme environments.</title>
        <authorList>
            <person name="Coleine C."/>
            <person name="Stajich J.E."/>
            <person name="Selbmann L."/>
        </authorList>
    </citation>
    <scope>NUCLEOTIDE SEQUENCE [LARGE SCALE GENOMIC DNA]</scope>
    <source>
        <strain evidence="2 3">CCFEE 5910</strain>
    </source>
</reference>
<comment type="caution">
    <text evidence="2">The sequence shown here is derived from an EMBL/GenBank/DDBJ whole genome shotgun (WGS) entry which is preliminary data.</text>
</comment>
<keyword evidence="3" id="KW-1185">Reference proteome</keyword>
<proteinExistence type="predicted"/>
<dbReference type="AlphaFoldDB" id="A0AAN7Y4I3"/>
<sequence length="489" mass="56666">MGPRVEKIFCFFRPRNHNEDRHLYGESVDVRALRTENGRLGRSLNDLRSQLEFAKDDAEKSRQRLDTSNARHSTKVNALERQLDVERLQHANQQQVKAKEQEKSWKAWHKAEVDHLNVAKATEISQLIQKHEDRIVAMQQELTRKKVEFEEQTWTTKATHEQQMTNVFQEHKTQISQIEAEMARLRQDHERKLSQLHEAYKAERTQMTYHHERVTQRLRDDVQRLNAALLTRDDQIYQGELFTTSGLPASPDEHIASQFSDIEQMVESLGRLQWRQSPKMWTNEVLRAIRGSHNDRVLKRAIVQDLVWSLLFKHIFCSPFRVFGSEGRKQAVAQVYDYPEPGAKTERWRYITVKECGEALRPPVPSEWDPRMRLRKDFMDNLKELGSDLTSSLENIVDLASSDVQTIVKLGKKAATVWLDFSMHRCRLVLLLKGPPALSMEEKIVMAQTKSLELIVVPTLGRYGNAMGVDLLDFKVIDKCGGDSIVIPG</sequence>
<evidence type="ECO:0000313" key="2">
    <source>
        <dbReference type="EMBL" id="KAK5082463.1"/>
    </source>
</evidence>
<name>A0AAN7Y4I3_9EURO</name>
<gene>
    <name evidence="2" type="ORF">LTR05_007610</name>
</gene>
<organism evidence="2 3">
    <name type="scientific">Lithohypha guttulata</name>
    <dbReference type="NCBI Taxonomy" id="1690604"/>
    <lineage>
        <taxon>Eukaryota</taxon>
        <taxon>Fungi</taxon>
        <taxon>Dikarya</taxon>
        <taxon>Ascomycota</taxon>
        <taxon>Pezizomycotina</taxon>
        <taxon>Eurotiomycetes</taxon>
        <taxon>Chaetothyriomycetidae</taxon>
        <taxon>Chaetothyriales</taxon>
        <taxon>Trichomeriaceae</taxon>
        <taxon>Lithohypha</taxon>
    </lineage>
</organism>
<feature type="coiled-coil region" evidence="1">
    <location>
        <begin position="121"/>
        <end position="206"/>
    </location>
</feature>